<protein>
    <submittedName>
        <fullName evidence="1">Uncharacterized protein</fullName>
    </submittedName>
</protein>
<organism evidence="1 2">
    <name type="scientific">Batillaria attramentaria</name>
    <dbReference type="NCBI Taxonomy" id="370345"/>
    <lineage>
        <taxon>Eukaryota</taxon>
        <taxon>Metazoa</taxon>
        <taxon>Spiralia</taxon>
        <taxon>Lophotrochozoa</taxon>
        <taxon>Mollusca</taxon>
        <taxon>Gastropoda</taxon>
        <taxon>Caenogastropoda</taxon>
        <taxon>Sorbeoconcha</taxon>
        <taxon>Cerithioidea</taxon>
        <taxon>Batillariidae</taxon>
        <taxon>Batillaria</taxon>
    </lineage>
</organism>
<keyword evidence="2" id="KW-1185">Reference proteome</keyword>
<dbReference type="AlphaFoldDB" id="A0ABD0K596"/>
<comment type="caution">
    <text evidence="1">The sequence shown here is derived from an EMBL/GenBank/DDBJ whole genome shotgun (WGS) entry which is preliminary data.</text>
</comment>
<evidence type="ECO:0000313" key="1">
    <source>
        <dbReference type="EMBL" id="KAK7482424.1"/>
    </source>
</evidence>
<sequence length="94" mass="10761">MFVECVDQSDMPMSTMEDRFSGRRWSKNLHTGYQEVFTSTDDGLCSRIWVRVITMDMADCLEVVATQRFSGCLSSLAVCIQKLVLDERRSILTL</sequence>
<dbReference type="Proteomes" id="UP001519460">
    <property type="component" value="Unassembled WGS sequence"/>
</dbReference>
<name>A0ABD0K596_9CAEN</name>
<gene>
    <name evidence="1" type="ORF">BaRGS_00026346</name>
</gene>
<reference evidence="1 2" key="1">
    <citation type="journal article" date="2023" name="Sci. Data">
        <title>Genome assembly of the Korean intertidal mud-creeper Batillaria attramentaria.</title>
        <authorList>
            <person name="Patra A.K."/>
            <person name="Ho P.T."/>
            <person name="Jun S."/>
            <person name="Lee S.J."/>
            <person name="Kim Y."/>
            <person name="Won Y.J."/>
        </authorList>
    </citation>
    <scope>NUCLEOTIDE SEQUENCE [LARGE SCALE GENOMIC DNA]</scope>
    <source>
        <strain evidence="1">Wonlab-2016</strain>
    </source>
</reference>
<accession>A0ABD0K596</accession>
<dbReference type="EMBL" id="JACVVK020000245">
    <property type="protein sequence ID" value="KAK7482424.1"/>
    <property type="molecule type" value="Genomic_DNA"/>
</dbReference>
<evidence type="ECO:0000313" key="2">
    <source>
        <dbReference type="Proteomes" id="UP001519460"/>
    </source>
</evidence>
<proteinExistence type="predicted"/>